<reference evidence="3" key="1">
    <citation type="journal article" date="2007" name="Science">
        <title>Evolutionary and biomedical insights from the rhesus macaque genome.</title>
        <authorList>
            <person name="Gibbs R.A."/>
            <person name="Rogers J."/>
            <person name="Katze M.G."/>
            <person name="Bumgarner R."/>
            <person name="Weinstock G.M."/>
            <person name="Mardis E.R."/>
            <person name="Remington K.A."/>
            <person name="Strausberg R.L."/>
            <person name="Venter J.C."/>
            <person name="Wilson R.K."/>
            <person name="Batzer M.A."/>
            <person name="Bustamante C.D."/>
            <person name="Eichler E.E."/>
            <person name="Hahn M.W."/>
            <person name="Hardison R.C."/>
            <person name="Makova K.D."/>
            <person name="Miller W."/>
            <person name="Milosavljevic A."/>
            <person name="Palermo R.E."/>
            <person name="Siepel A."/>
            <person name="Sikela J.M."/>
            <person name="Attaway T."/>
            <person name="Bell S."/>
            <person name="Bernard K.E."/>
            <person name="Buhay C.J."/>
            <person name="Chandrabose M.N."/>
            <person name="Dao M."/>
            <person name="Davis C."/>
            <person name="Delehaunty K.D."/>
            <person name="Ding Y."/>
            <person name="Dinh H.H."/>
            <person name="Dugan-Rocha S."/>
            <person name="Fulton L.A."/>
            <person name="Gabisi R.A."/>
            <person name="Garner T.T."/>
            <person name="Godfrey J."/>
            <person name="Hawes A.C."/>
            <person name="Hernandez J."/>
            <person name="Hines S."/>
            <person name="Holder M."/>
            <person name="Hume J."/>
            <person name="Jhangiani S.N."/>
            <person name="Joshi V."/>
            <person name="Khan Z.M."/>
            <person name="Kirkness E.F."/>
            <person name="Cree A."/>
            <person name="Fowler R.G."/>
            <person name="Lee S."/>
            <person name="Lewis L.R."/>
            <person name="Li Z."/>
            <person name="Liu Y.-S."/>
            <person name="Moore S.M."/>
            <person name="Muzny D."/>
            <person name="Nazareth L.V."/>
            <person name="Ngo D.N."/>
            <person name="Okwuonu G.O."/>
            <person name="Pai G."/>
            <person name="Parker D."/>
            <person name="Paul H.A."/>
            <person name="Pfannkoch C."/>
            <person name="Pohl C.S."/>
            <person name="Rogers Y.-H.C."/>
            <person name="Ruiz S.J."/>
            <person name="Sabo A."/>
            <person name="Santibanez J."/>
            <person name="Schneider B.W."/>
            <person name="Smith S.M."/>
            <person name="Sodergren E."/>
            <person name="Svatek A.F."/>
            <person name="Utterback T.R."/>
            <person name="Vattathil S."/>
            <person name="Warren W."/>
            <person name="White C.S."/>
            <person name="Chinwalla A.T."/>
            <person name="Feng Y."/>
            <person name="Halpern A.L."/>
            <person name="Hillier L.W."/>
            <person name="Huang X."/>
            <person name="Minx P."/>
            <person name="Nelson J.O."/>
            <person name="Pepin K.H."/>
            <person name="Qin X."/>
            <person name="Sutton G.G."/>
            <person name="Venter E."/>
            <person name="Walenz B.P."/>
            <person name="Wallis J.W."/>
            <person name="Worley K.C."/>
            <person name="Yang S.-P."/>
            <person name="Jones S.M."/>
            <person name="Marra M.A."/>
            <person name="Rocchi M."/>
            <person name="Schein J.E."/>
            <person name="Baertsch R."/>
            <person name="Clarke L."/>
            <person name="Csuros M."/>
            <person name="Glasscock J."/>
            <person name="Harris R.A."/>
            <person name="Havlak P."/>
            <person name="Jackson A.R."/>
            <person name="Jiang H."/>
            <person name="Liu Y."/>
            <person name="Messina D.N."/>
            <person name="Shen Y."/>
            <person name="Song H.X.-Z."/>
            <person name="Wylie T."/>
            <person name="Zhang L."/>
            <person name="Birney E."/>
            <person name="Han K."/>
            <person name="Konkel M.K."/>
            <person name="Lee J."/>
            <person name="Smit A.F.A."/>
            <person name="Ullmer B."/>
            <person name="Wang H."/>
            <person name="Xing J."/>
            <person name="Burhans R."/>
            <person name="Cheng Z."/>
            <person name="Karro J.E."/>
            <person name="Ma J."/>
            <person name="Raney B."/>
            <person name="She X."/>
            <person name="Cox M.J."/>
            <person name="Demuth J.P."/>
            <person name="Dumas L.J."/>
            <person name="Han S.-G."/>
            <person name="Hopkins J."/>
            <person name="Karimpour-Fard A."/>
            <person name="Kim Y.H."/>
            <person name="Pollack J.R."/>
            <person name="Vinar T."/>
            <person name="Addo-Quaye C."/>
            <person name="Degenhardt J."/>
            <person name="Denby A."/>
            <person name="Hubisz M.J."/>
            <person name="Indap A."/>
            <person name="Kosiol C."/>
            <person name="Lahn B.T."/>
            <person name="Lawson H.A."/>
            <person name="Marklein A."/>
            <person name="Nielsen R."/>
            <person name="Vallender E.J."/>
            <person name="Clark A.G."/>
            <person name="Ferguson B."/>
            <person name="Hernandez R.D."/>
            <person name="Hirani K."/>
            <person name="Kehrer-Sawatzki H."/>
            <person name="Kolb J."/>
            <person name="Patil S."/>
            <person name="Pu L.-L."/>
            <person name="Ren Y."/>
            <person name="Smith D.G."/>
            <person name="Wheeler D.A."/>
            <person name="Schenck I."/>
            <person name="Ball E.V."/>
            <person name="Chen R."/>
            <person name="Cooper D.N."/>
            <person name="Giardine B."/>
            <person name="Hsu F."/>
            <person name="Kent W.J."/>
            <person name="Lesk A."/>
            <person name="Nelson D.L."/>
            <person name="O'brien W.E."/>
            <person name="Pruefer K."/>
            <person name="Stenson P.D."/>
            <person name="Wallace J.C."/>
            <person name="Ke H."/>
            <person name="Liu X.-M."/>
            <person name="Wang P."/>
            <person name="Xiang A.P."/>
            <person name="Yang F."/>
            <person name="Barber G.P."/>
            <person name="Haussler D."/>
            <person name="Karolchik D."/>
            <person name="Kern A.D."/>
            <person name="Kuhn R.M."/>
            <person name="Smith K.E."/>
            <person name="Zwieg A.S."/>
        </authorList>
    </citation>
    <scope>NUCLEOTIDE SEQUENCE [LARGE SCALE GENOMIC DNA]</scope>
    <source>
        <strain evidence="3">17573</strain>
    </source>
</reference>
<dbReference type="Ensembl" id="ENSMMUT00000107603.1">
    <property type="protein sequence ID" value="ENSMMUP00000080507.1"/>
    <property type="gene ID" value="ENSMMUG00000065025.1"/>
</dbReference>
<dbReference type="Proteomes" id="UP000006718">
    <property type="component" value="Chromosome 19"/>
</dbReference>
<reference evidence="2" key="3">
    <citation type="submission" date="2025-08" db="UniProtKB">
        <authorList>
            <consortium name="Ensembl"/>
        </authorList>
    </citation>
    <scope>IDENTIFICATION</scope>
    <source>
        <strain evidence="2">17573</strain>
    </source>
</reference>
<sequence>ALYGPFHLFFIFIFIFVFRETILLCHSGWRAVCNGSIIAHCSLKLLGSGSSPTSASLVTGTTGACHHAWLSFVSFVETGFCHVHQAGLKLLGSSDPSTSTSQSAGIIGMSHHAPLVFVFCRDGGLAVLYRLVSNS</sequence>
<feature type="chain" id="PRO_5023909922" evidence="1">
    <location>
        <begin position="26"/>
        <end position="135"/>
    </location>
</feature>
<keyword evidence="3" id="KW-1185">Reference proteome</keyword>
<accession>A0A5F8ARN9</accession>
<protein>
    <submittedName>
        <fullName evidence="2">Uncharacterized protein</fullName>
    </submittedName>
</protein>
<name>A0A5F8ARN9_MACMU</name>
<dbReference type="PANTHER" id="PTHR12138">
    <property type="entry name" value="PRIMATE-EXPANDED PROTEIN FAMILY"/>
    <property type="match status" value="1"/>
</dbReference>
<dbReference type="InParanoid" id="A0A5F8ARN9"/>
<dbReference type="Bgee" id="ENSMMUG00000065025">
    <property type="expression patterns" value="Expressed in hindlimb stylopod muscle and 20 other cell types or tissues"/>
</dbReference>
<proteinExistence type="predicted"/>
<reference evidence="2" key="2">
    <citation type="submission" date="2019-01" db="EMBL/GenBank/DDBJ databases">
        <authorList>
            <person name="Graves T."/>
            <person name="Eichler E.E."/>
            <person name="Wilson R.K."/>
        </authorList>
    </citation>
    <scope>NUCLEOTIDE SEQUENCE [LARGE SCALE GENOMIC DNA]</scope>
    <source>
        <strain evidence="2">17573</strain>
    </source>
</reference>
<organism evidence="2 3">
    <name type="scientific">Macaca mulatta</name>
    <name type="common">Rhesus macaque</name>
    <dbReference type="NCBI Taxonomy" id="9544"/>
    <lineage>
        <taxon>Eukaryota</taxon>
        <taxon>Metazoa</taxon>
        <taxon>Chordata</taxon>
        <taxon>Craniata</taxon>
        <taxon>Vertebrata</taxon>
        <taxon>Euteleostomi</taxon>
        <taxon>Mammalia</taxon>
        <taxon>Eutheria</taxon>
        <taxon>Euarchontoglires</taxon>
        <taxon>Primates</taxon>
        <taxon>Haplorrhini</taxon>
        <taxon>Catarrhini</taxon>
        <taxon>Cercopithecidae</taxon>
        <taxon>Cercopithecinae</taxon>
        <taxon>Macaca</taxon>
    </lineage>
</organism>
<evidence type="ECO:0000256" key="1">
    <source>
        <dbReference type="SAM" id="SignalP"/>
    </source>
</evidence>
<dbReference type="AlphaFoldDB" id="A0A5F8ARN9"/>
<evidence type="ECO:0000313" key="2">
    <source>
        <dbReference type="Ensembl" id="ENSMMUP00000080507.1"/>
    </source>
</evidence>
<dbReference type="GeneTree" id="ENSGT01120000271815"/>
<evidence type="ECO:0000313" key="3">
    <source>
        <dbReference type="Proteomes" id="UP000006718"/>
    </source>
</evidence>
<dbReference type="PRINTS" id="PR02045">
    <property type="entry name" value="F138DOMAIN"/>
</dbReference>
<dbReference type="PANTHER" id="PTHR12138:SF155">
    <property type="entry name" value="DOWN SYNDROME CRITICAL REGION PROTEIN 8"/>
    <property type="match status" value="1"/>
</dbReference>
<reference evidence="2" key="4">
    <citation type="submission" date="2025-09" db="UniProtKB">
        <authorList>
            <consortium name="Ensembl"/>
        </authorList>
    </citation>
    <scope>IDENTIFICATION</scope>
    <source>
        <strain evidence="2">17573</strain>
    </source>
</reference>
<keyword evidence="1" id="KW-0732">Signal</keyword>
<dbReference type="VEuPathDB" id="HostDB:ENSMMUG00000065025"/>
<feature type="signal peptide" evidence="1">
    <location>
        <begin position="1"/>
        <end position="25"/>
    </location>
</feature>